<feature type="domain" description="Beta/gamma crystallin 'Greek key'" evidence="7">
    <location>
        <begin position="362"/>
        <end position="413"/>
    </location>
</feature>
<evidence type="ECO:0000259" key="6">
    <source>
        <dbReference type="PROSITE" id="PS50234"/>
    </source>
</evidence>
<feature type="domain" description="Beta/gamma crystallin 'Greek key'" evidence="7">
    <location>
        <begin position="46"/>
        <end position="98"/>
    </location>
</feature>
<feature type="domain" description="VWFA" evidence="6">
    <location>
        <begin position="147"/>
        <end position="312"/>
    </location>
</feature>
<evidence type="ECO:0000256" key="2">
    <source>
        <dbReference type="ARBA" id="ARBA00022536"/>
    </source>
</evidence>
<dbReference type="InterPro" id="IPR001064">
    <property type="entry name" value="Beta/gamma_crystallin"/>
</dbReference>
<sequence>MASITLYDQEGFRGDEHEVKASGDEFSVAELEEGASSVASIYVTKGTWLAFGRNNYKGASFWLKPGGYPTAASIANTGQTPAVEATWTHEVRSLRLITPDSLMLFDDNYYRGECEILLESARTIERSDCKSLIIESGPGTPAKTELDLVFVIDGSGSISSVSFGSVMKFAADMSLRLDISATTTRVGMVQYSTNVTPEFMLKEHTTKKSVEKAIGDVKRLGGGTNTGKALKFVRTEMDWRDPPTKRVAIVVTDGKSQDDVGTPATALRQAGVVLYAVGVGLPTDELKEITGDPTKVYALNSYDELQDIIQDISNSVVEGSTNVHLDCYSRERLTGDKTTYTADAPTAPPRRNTCHSANVIGGEWLMYTADNYSGTTVHLKEGKIYIDDNELHGAVVHGSGSWNSQARSVRYIRQNAITLFDQSFYRGSAAYNDRNNDNVQMLDCASIIVRDDPWCYWQLYPLGQYQGKYDFGDGNLMLGPGMYNVESFANKKAINVGSMKRKYIWCKPSVSRSGDAATELVISDDKSEVQQAKQ</sequence>
<dbReference type="FunFam" id="3.40.50.410:FF:000047">
    <property type="entry name" value="von Willebrand factor A domain containing 2"/>
    <property type="match status" value="1"/>
</dbReference>
<evidence type="ECO:0008006" key="9">
    <source>
        <dbReference type="Google" id="ProtNLM"/>
    </source>
</evidence>
<dbReference type="InterPro" id="IPR036465">
    <property type="entry name" value="vWFA_dom_sf"/>
</dbReference>
<dbReference type="InterPro" id="IPR011024">
    <property type="entry name" value="G_crystallin-like"/>
</dbReference>
<name>C3ZY18_BRAFL</name>
<dbReference type="SMART" id="SM00327">
    <property type="entry name" value="VWA"/>
    <property type="match status" value="1"/>
</dbReference>
<dbReference type="AlphaFoldDB" id="C3ZY18"/>
<dbReference type="InParanoid" id="C3ZY18"/>
<gene>
    <name evidence="8" type="ORF">BRAFLDRAFT_106340</name>
</gene>
<evidence type="ECO:0000313" key="8">
    <source>
        <dbReference type="EMBL" id="EEN42568.1"/>
    </source>
</evidence>
<evidence type="ECO:0000256" key="3">
    <source>
        <dbReference type="ARBA" id="ARBA00022729"/>
    </source>
</evidence>
<dbReference type="InterPro" id="IPR050525">
    <property type="entry name" value="ECM_Assembly_Org"/>
</dbReference>
<proteinExistence type="inferred from homology"/>
<dbReference type="Pfam" id="PF00030">
    <property type="entry name" value="Crystall"/>
    <property type="match status" value="2"/>
</dbReference>
<feature type="domain" description="Beta/gamma crystallin 'Greek key'" evidence="7">
    <location>
        <begin position="2"/>
        <end position="45"/>
    </location>
</feature>
<dbReference type="SUPFAM" id="SSF53300">
    <property type="entry name" value="vWA-like"/>
    <property type="match status" value="1"/>
</dbReference>
<accession>C3ZY18</accession>
<evidence type="ECO:0000256" key="4">
    <source>
        <dbReference type="ARBA" id="ARBA00022737"/>
    </source>
</evidence>
<evidence type="ECO:0000256" key="1">
    <source>
        <dbReference type="ARBA" id="ARBA00009646"/>
    </source>
</evidence>
<dbReference type="PROSITE" id="PS50915">
    <property type="entry name" value="CRYSTALLIN_BETA_GAMMA"/>
    <property type="match status" value="3"/>
</dbReference>
<dbReference type="eggNOG" id="KOG1217">
    <property type="taxonomic scope" value="Eukaryota"/>
</dbReference>
<keyword evidence="5" id="KW-1015">Disulfide bond</keyword>
<organism>
    <name type="scientific">Branchiostoma floridae</name>
    <name type="common">Florida lancelet</name>
    <name type="synonym">Amphioxus</name>
    <dbReference type="NCBI Taxonomy" id="7739"/>
    <lineage>
        <taxon>Eukaryota</taxon>
        <taxon>Metazoa</taxon>
        <taxon>Chordata</taxon>
        <taxon>Cephalochordata</taxon>
        <taxon>Leptocardii</taxon>
        <taxon>Amphioxiformes</taxon>
        <taxon>Branchiostomatidae</taxon>
        <taxon>Branchiostoma</taxon>
    </lineage>
</organism>
<keyword evidence="3" id="KW-0732">Signal</keyword>
<keyword evidence="4" id="KW-0677">Repeat</keyword>
<dbReference type="STRING" id="7739.C3ZY18"/>
<dbReference type="PRINTS" id="PR00453">
    <property type="entry name" value="VWFADOMAIN"/>
</dbReference>
<dbReference type="PANTHER" id="PTHR24020:SF87">
    <property type="entry name" value="COLLAGEN ALPHA-1(VI) CHAIN-LIKE"/>
    <property type="match status" value="1"/>
</dbReference>
<dbReference type="CDD" id="cd01472">
    <property type="entry name" value="vWA_collagen"/>
    <property type="match status" value="1"/>
</dbReference>
<keyword evidence="2" id="KW-0245">EGF-like domain</keyword>
<dbReference type="Gene3D" id="3.40.50.410">
    <property type="entry name" value="von Willebrand factor, type A domain"/>
    <property type="match status" value="1"/>
</dbReference>
<evidence type="ECO:0000256" key="5">
    <source>
        <dbReference type="ARBA" id="ARBA00023157"/>
    </source>
</evidence>
<dbReference type="SMART" id="SM00247">
    <property type="entry name" value="XTALbg"/>
    <property type="match status" value="2"/>
</dbReference>
<dbReference type="EMBL" id="GG666719">
    <property type="protein sequence ID" value="EEN42568.1"/>
    <property type="molecule type" value="Genomic_DNA"/>
</dbReference>
<reference evidence="8" key="1">
    <citation type="journal article" date="2008" name="Nature">
        <title>The amphioxus genome and the evolution of the chordate karyotype.</title>
        <authorList>
            <consortium name="US DOE Joint Genome Institute (JGI-PGF)"/>
            <person name="Putnam N.H."/>
            <person name="Butts T."/>
            <person name="Ferrier D.E.K."/>
            <person name="Furlong R.F."/>
            <person name="Hellsten U."/>
            <person name="Kawashima T."/>
            <person name="Robinson-Rechavi M."/>
            <person name="Shoguchi E."/>
            <person name="Terry A."/>
            <person name="Yu J.-K."/>
            <person name="Benito-Gutierrez E.L."/>
            <person name="Dubchak I."/>
            <person name="Garcia-Fernandez J."/>
            <person name="Gibson-Brown J.J."/>
            <person name="Grigoriev I.V."/>
            <person name="Horton A.C."/>
            <person name="de Jong P.J."/>
            <person name="Jurka J."/>
            <person name="Kapitonov V.V."/>
            <person name="Kohara Y."/>
            <person name="Kuroki Y."/>
            <person name="Lindquist E."/>
            <person name="Lucas S."/>
            <person name="Osoegawa K."/>
            <person name="Pennacchio L.A."/>
            <person name="Salamov A.A."/>
            <person name="Satou Y."/>
            <person name="Sauka-Spengler T."/>
            <person name="Schmutz J."/>
            <person name="Shin-I T."/>
            <person name="Toyoda A."/>
            <person name="Bronner-Fraser M."/>
            <person name="Fujiyama A."/>
            <person name="Holland L.Z."/>
            <person name="Holland P.W.H."/>
            <person name="Satoh N."/>
            <person name="Rokhsar D.S."/>
        </authorList>
    </citation>
    <scope>NUCLEOTIDE SEQUENCE [LARGE SCALE GENOMIC DNA]</scope>
    <source>
        <strain evidence="8">S238N-H82</strain>
        <tissue evidence="8">Testes</tissue>
    </source>
</reference>
<dbReference type="Pfam" id="PF00092">
    <property type="entry name" value="VWA"/>
    <property type="match status" value="1"/>
</dbReference>
<dbReference type="Gene3D" id="2.60.20.10">
    <property type="entry name" value="Crystallins"/>
    <property type="match status" value="3"/>
</dbReference>
<protein>
    <recommendedName>
        <fullName evidence="9">VWFA domain-containing protein</fullName>
    </recommendedName>
</protein>
<comment type="similarity">
    <text evidence="1">Belongs to the beta/gamma-crystallin family.</text>
</comment>
<evidence type="ECO:0000259" key="7">
    <source>
        <dbReference type="PROSITE" id="PS50915"/>
    </source>
</evidence>
<dbReference type="PANTHER" id="PTHR24020">
    <property type="entry name" value="COLLAGEN ALPHA"/>
    <property type="match status" value="1"/>
</dbReference>
<dbReference type="InterPro" id="IPR002035">
    <property type="entry name" value="VWF_A"/>
</dbReference>
<dbReference type="SUPFAM" id="SSF49695">
    <property type="entry name" value="gamma-Crystallin-like"/>
    <property type="match status" value="2"/>
</dbReference>
<dbReference type="PROSITE" id="PS50234">
    <property type="entry name" value="VWFA"/>
    <property type="match status" value="1"/>
</dbReference>